<comment type="caution">
    <text evidence="1">The sequence shown here is derived from an EMBL/GenBank/DDBJ whole genome shotgun (WGS) entry which is preliminary data.</text>
</comment>
<reference evidence="1 2" key="1">
    <citation type="submission" date="2024-01" db="EMBL/GenBank/DDBJ databases">
        <title>The genomes of 5 underutilized Papilionoideae crops provide insights into root nodulation and disease resistanc.</title>
        <authorList>
            <person name="Jiang F."/>
        </authorList>
    </citation>
    <scope>NUCLEOTIDE SEQUENCE [LARGE SCALE GENOMIC DNA]</scope>
    <source>
        <strain evidence="1">LVBAO_FW01</strain>
        <tissue evidence="1">Leaves</tissue>
    </source>
</reference>
<protein>
    <submittedName>
        <fullName evidence="1">Uncharacterized protein</fullName>
    </submittedName>
</protein>
<keyword evidence="2" id="KW-1185">Reference proteome</keyword>
<dbReference type="AlphaFoldDB" id="A0AAN9MWC6"/>
<gene>
    <name evidence="1" type="ORF">VNO77_04343</name>
</gene>
<dbReference type="EMBL" id="JAYMYQ010000001">
    <property type="protein sequence ID" value="KAK7362235.1"/>
    <property type="molecule type" value="Genomic_DNA"/>
</dbReference>
<accession>A0AAN9MWC6</accession>
<organism evidence="1 2">
    <name type="scientific">Canavalia gladiata</name>
    <name type="common">Sword bean</name>
    <name type="synonym">Dolichos gladiatus</name>
    <dbReference type="NCBI Taxonomy" id="3824"/>
    <lineage>
        <taxon>Eukaryota</taxon>
        <taxon>Viridiplantae</taxon>
        <taxon>Streptophyta</taxon>
        <taxon>Embryophyta</taxon>
        <taxon>Tracheophyta</taxon>
        <taxon>Spermatophyta</taxon>
        <taxon>Magnoliopsida</taxon>
        <taxon>eudicotyledons</taxon>
        <taxon>Gunneridae</taxon>
        <taxon>Pentapetalae</taxon>
        <taxon>rosids</taxon>
        <taxon>fabids</taxon>
        <taxon>Fabales</taxon>
        <taxon>Fabaceae</taxon>
        <taxon>Papilionoideae</taxon>
        <taxon>50 kb inversion clade</taxon>
        <taxon>NPAAA clade</taxon>
        <taxon>indigoferoid/millettioid clade</taxon>
        <taxon>Phaseoleae</taxon>
        <taxon>Canavalia</taxon>
    </lineage>
</organism>
<proteinExistence type="predicted"/>
<sequence>MYVHEISFACTTYPPSSHNLSHIETCKIMISFEPILTHAIESNYHIQIWIKPLLPFFEHSCNCSRNTYKAAKVALAVSIWSSIRFVDAIHTIAGQPQYANSPFLAIKEQLYDHVFLKVLHIKEARETTISQVLKNLAMTSGSFNARMGPFDLVIAAKISIFRKREHGSNDHSLSFPLLLSPRLIWPPVVAPYLRSELFCSNSLPTITILSSSVFDAIVGPGIFKTTSCCWYEALNIYYNRFRSSSRFSLLYGLSSLKIVTDSSKLRTIIQPGILWGNQGHQITWRLMEVLPYLRRAAATRMVMILLHSDIKTFTSRVPMDFKDDMHDANDVKSLDDNFYNVEIEDPPMDYYNNHNDEVDDYFNDVDDSNQTKSLLPEGIYAIE</sequence>
<evidence type="ECO:0000313" key="1">
    <source>
        <dbReference type="EMBL" id="KAK7362235.1"/>
    </source>
</evidence>
<dbReference type="Proteomes" id="UP001367508">
    <property type="component" value="Unassembled WGS sequence"/>
</dbReference>
<name>A0AAN9MWC6_CANGL</name>
<evidence type="ECO:0000313" key="2">
    <source>
        <dbReference type="Proteomes" id="UP001367508"/>
    </source>
</evidence>